<dbReference type="PROSITE" id="PS50930">
    <property type="entry name" value="HTH_LYTTR"/>
    <property type="match status" value="1"/>
</dbReference>
<evidence type="ECO:0000313" key="5">
    <source>
        <dbReference type="Proteomes" id="UP000197535"/>
    </source>
</evidence>
<dbReference type="Gene3D" id="2.40.50.1020">
    <property type="entry name" value="LytTr DNA-binding domain"/>
    <property type="match status" value="1"/>
</dbReference>
<dbReference type="InterPro" id="IPR001789">
    <property type="entry name" value="Sig_transdc_resp-reg_receiver"/>
</dbReference>
<dbReference type="Pfam" id="PF04397">
    <property type="entry name" value="LytTR"/>
    <property type="match status" value="1"/>
</dbReference>
<reference evidence="4 5" key="1">
    <citation type="submission" date="2016-02" db="EMBL/GenBank/DDBJ databases">
        <authorList>
            <person name="Wen L."/>
            <person name="He K."/>
            <person name="Yang H."/>
        </authorList>
    </citation>
    <scope>NUCLEOTIDE SEQUENCE [LARGE SCALE GENOMIC DNA]</scope>
    <source>
        <strain evidence="4 5">TSA40</strain>
    </source>
</reference>
<dbReference type="PANTHER" id="PTHR37299:SF1">
    <property type="entry name" value="STAGE 0 SPORULATION PROTEIN A HOMOLOG"/>
    <property type="match status" value="1"/>
</dbReference>
<dbReference type="PANTHER" id="PTHR37299">
    <property type="entry name" value="TRANSCRIPTIONAL REGULATOR-RELATED"/>
    <property type="match status" value="1"/>
</dbReference>
<dbReference type="SMART" id="SM00850">
    <property type="entry name" value="LytTR"/>
    <property type="match status" value="1"/>
</dbReference>
<feature type="domain" description="HTH LytTR-type" evidence="3">
    <location>
        <begin position="145"/>
        <end position="260"/>
    </location>
</feature>
<gene>
    <name evidence="4" type="ORF">AYR66_23520</name>
</gene>
<dbReference type="RefSeq" id="WP_088708847.1">
    <property type="nucleotide sequence ID" value="NZ_LSTO01000001.1"/>
</dbReference>
<evidence type="ECO:0000313" key="4">
    <source>
        <dbReference type="EMBL" id="OWW22016.1"/>
    </source>
</evidence>
<sequence length="260" mass="28582">MIPRLYIVDDEAPARARLKTLLSDIAAECPHQLAGEAGSAQDALDGVARIAPDIVLLDVQMPGMTGIELASRFMQGSAQPAVIFVTAFDEYALKAFEVHALDYLLKPVRAARLAEAIRRAAALRATQGAAIAAASKAVQGARQNFSVQERGRVLLIPVRDVLYLKAELKYVTLRTRTHEYLIEESLTSIEEELGEVFVRVHRKALVARDAIVGVERGTAAVDGEGEGERAQEAWQVILRDIDERLPISRRQWPVVKALVR</sequence>
<dbReference type="InterPro" id="IPR011006">
    <property type="entry name" value="CheY-like_superfamily"/>
</dbReference>
<evidence type="ECO:0000259" key="2">
    <source>
        <dbReference type="PROSITE" id="PS50110"/>
    </source>
</evidence>
<dbReference type="OrthoDB" id="236568at2"/>
<dbReference type="Gene3D" id="3.40.50.2300">
    <property type="match status" value="1"/>
</dbReference>
<comment type="caution">
    <text evidence="4">The sequence shown here is derived from an EMBL/GenBank/DDBJ whole genome shotgun (WGS) entry which is preliminary data.</text>
</comment>
<dbReference type="EMBL" id="LSTO01000001">
    <property type="protein sequence ID" value="OWW22016.1"/>
    <property type="molecule type" value="Genomic_DNA"/>
</dbReference>
<feature type="modified residue" description="4-aspartylphosphate" evidence="1">
    <location>
        <position position="58"/>
    </location>
</feature>
<dbReference type="Proteomes" id="UP000197535">
    <property type="component" value="Unassembled WGS sequence"/>
</dbReference>
<dbReference type="InterPro" id="IPR046947">
    <property type="entry name" value="LytR-like"/>
</dbReference>
<dbReference type="SMART" id="SM00448">
    <property type="entry name" value="REC"/>
    <property type="match status" value="1"/>
</dbReference>
<proteinExistence type="predicted"/>
<evidence type="ECO:0000256" key="1">
    <source>
        <dbReference type="PROSITE-ProRule" id="PRU00169"/>
    </source>
</evidence>
<dbReference type="PROSITE" id="PS50110">
    <property type="entry name" value="RESPONSE_REGULATORY"/>
    <property type="match status" value="1"/>
</dbReference>
<accession>A0A254TH89</accession>
<protein>
    <submittedName>
        <fullName evidence="4">Two-component system response regulator</fullName>
    </submittedName>
</protein>
<feature type="domain" description="Response regulatory" evidence="2">
    <location>
        <begin position="4"/>
        <end position="121"/>
    </location>
</feature>
<dbReference type="AlphaFoldDB" id="A0A254TH89"/>
<organism evidence="4 5">
    <name type="scientific">Noviherbaspirillum denitrificans</name>
    <dbReference type="NCBI Taxonomy" id="1968433"/>
    <lineage>
        <taxon>Bacteria</taxon>
        <taxon>Pseudomonadati</taxon>
        <taxon>Pseudomonadota</taxon>
        <taxon>Betaproteobacteria</taxon>
        <taxon>Burkholderiales</taxon>
        <taxon>Oxalobacteraceae</taxon>
        <taxon>Noviherbaspirillum</taxon>
    </lineage>
</organism>
<name>A0A254TH89_9BURK</name>
<keyword evidence="1" id="KW-0597">Phosphoprotein</keyword>
<dbReference type="SUPFAM" id="SSF52172">
    <property type="entry name" value="CheY-like"/>
    <property type="match status" value="1"/>
</dbReference>
<keyword evidence="5" id="KW-1185">Reference proteome</keyword>
<dbReference type="InterPro" id="IPR007492">
    <property type="entry name" value="LytTR_DNA-bd_dom"/>
</dbReference>
<dbReference type="GO" id="GO:0000156">
    <property type="term" value="F:phosphorelay response regulator activity"/>
    <property type="evidence" value="ECO:0007669"/>
    <property type="project" value="InterPro"/>
</dbReference>
<dbReference type="GO" id="GO:0003677">
    <property type="term" value="F:DNA binding"/>
    <property type="evidence" value="ECO:0007669"/>
    <property type="project" value="InterPro"/>
</dbReference>
<evidence type="ECO:0000259" key="3">
    <source>
        <dbReference type="PROSITE" id="PS50930"/>
    </source>
</evidence>
<dbReference type="Pfam" id="PF00072">
    <property type="entry name" value="Response_reg"/>
    <property type="match status" value="1"/>
</dbReference>